<dbReference type="PANTHER" id="PTHR47359">
    <property type="entry name" value="PEPTIDOGLYCAN DL-ENDOPEPTIDASE CWLO"/>
    <property type="match status" value="1"/>
</dbReference>
<evidence type="ECO:0000256" key="1">
    <source>
        <dbReference type="ARBA" id="ARBA00007074"/>
    </source>
</evidence>
<dbReference type="PROSITE" id="PS51935">
    <property type="entry name" value="NLPC_P60"/>
    <property type="match status" value="1"/>
</dbReference>
<dbReference type="RefSeq" id="WP_329493906.1">
    <property type="nucleotide sequence ID" value="NZ_CP108460.1"/>
</dbReference>
<dbReference type="SMART" id="SM00257">
    <property type="entry name" value="LysM"/>
    <property type="match status" value="1"/>
</dbReference>
<dbReference type="Pfam" id="PF01476">
    <property type="entry name" value="LysM"/>
    <property type="match status" value="1"/>
</dbReference>
<feature type="domain" description="LysM" evidence="8">
    <location>
        <begin position="107"/>
        <end position="151"/>
    </location>
</feature>
<sequence>MALLLLCALLAGAAVLHTVQPGTRTATAAQAAPTASPAVAGDLDENNNALPSPAEGSASLPGNEAAPTAPVAPGEPAPDGGTAPAPQPASGDAGVPAPQPAPTPEPREVALQWGDTLWELARRHHTTVQTLQELNGLGSSTLIHAGATLRVPDPGGVPAAANASNNPSAPGSPATKGASPRVGDRPQSAGTPPRGDATASTDTVTGTAWQAGAKAPEAGRGAAAAVAYARAQLGKPYRWGASGPDAFDCSGLVMRAWQAAGAGLPRTTWDMVRAGKRVGRAALVPGDLVITNGGAHVQLYIGDGKVVHAPGTGKHVTVAALPAAGKVLAYRHVG</sequence>
<evidence type="ECO:0000313" key="10">
    <source>
        <dbReference type="EMBL" id="WUS59997.1"/>
    </source>
</evidence>
<dbReference type="CDD" id="cd00118">
    <property type="entry name" value="LysM"/>
    <property type="match status" value="1"/>
</dbReference>
<evidence type="ECO:0000256" key="5">
    <source>
        <dbReference type="ARBA" id="ARBA00022801"/>
    </source>
</evidence>
<dbReference type="PANTHER" id="PTHR47359:SF3">
    <property type="entry name" value="NLP_P60 DOMAIN-CONTAINING PROTEIN-RELATED"/>
    <property type="match status" value="1"/>
</dbReference>
<organism evidence="10 11">
    <name type="scientific">Kitasatospora herbaricolor</name>
    <dbReference type="NCBI Taxonomy" id="68217"/>
    <lineage>
        <taxon>Bacteria</taxon>
        <taxon>Bacillati</taxon>
        <taxon>Actinomycetota</taxon>
        <taxon>Actinomycetes</taxon>
        <taxon>Kitasatosporales</taxon>
        <taxon>Streptomycetaceae</taxon>
        <taxon>Kitasatospora</taxon>
    </lineage>
</organism>
<evidence type="ECO:0000256" key="6">
    <source>
        <dbReference type="ARBA" id="ARBA00022807"/>
    </source>
</evidence>
<feature type="compositionally biased region" description="Low complexity" evidence="7">
    <location>
        <begin position="27"/>
        <end position="40"/>
    </location>
</feature>
<comment type="similarity">
    <text evidence="1">Belongs to the peptidase C40 family.</text>
</comment>
<keyword evidence="6" id="KW-0788">Thiol protease</keyword>
<dbReference type="PROSITE" id="PS51782">
    <property type="entry name" value="LYSM"/>
    <property type="match status" value="1"/>
</dbReference>
<dbReference type="InterPro" id="IPR000064">
    <property type="entry name" value="NLP_P60_dom"/>
</dbReference>
<reference evidence="10 11" key="1">
    <citation type="submission" date="2022-10" db="EMBL/GenBank/DDBJ databases">
        <title>The complete genomes of actinobacterial strains from the NBC collection.</title>
        <authorList>
            <person name="Joergensen T.S."/>
            <person name="Alvarez Arevalo M."/>
            <person name="Sterndorff E.B."/>
            <person name="Faurdal D."/>
            <person name="Vuksanovic O."/>
            <person name="Mourched A.-S."/>
            <person name="Charusanti P."/>
            <person name="Shaw S."/>
            <person name="Blin K."/>
            <person name="Weber T."/>
        </authorList>
    </citation>
    <scope>NUCLEOTIDE SEQUENCE [LARGE SCALE GENOMIC DNA]</scope>
    <source>
        <strain evidence="10 11">NBC_01247</strain>
    </source>
</reference>
<keyword evidence="5" id="KW-0378">Hydrolase</keyword>
<feature type="region of interest" description="Disordered" evidence="7">
    <location>
        <begin position="27"/>
        <end position="108"/>
    </location>
</feature>
<evidence type="ECO:0000259" key="8">
    <source>
        <dbReference type="PROSITE" id="PS51782"/>
    </source>
</evidence>
<evidence type="ECO:0000256" key="7">
    <source>
        <dbReference type="SAM" id="MobiDB-lite"/>
    </source>
</evidence>
<evidence type="ECO:0000256" key="2">
    <source>
        <dbReference type="ARBA" id="ARBA00022670"/>
    </source>
</evidence>
<keyword evidence="4" id="KW-0677">Repeat</keyword>
<evidence type="ECO:0000256" key="4">
    <source>
        <dbReference type="ARBA" id="ARBA00022737"/>
    </source>
</evidence>
<feature type="region of interest" description="Disordered" evidence="7">
    <location>
        <begin position="153"/>
        <end position="202"/>
    </location>
</feature>
<feature type="compositionally biased region" description="Low complexity" evidence="7">
    <location>
        <begin position="154"/>
        <end position="174"/>
    </location>
</feature>
<dbReference type="InterPro" id="IPR051794">
    <property type="entry name" value="PG_Endopeptidase_C40"/>
</dbReference>
<evidence type="ECO:0000259" key="9">
    <source>
        <dbReference type="PROSITE" id="PS51935"/>
    </source>
</evidence>
<feature type="domain" description="NlpC/P60" evidence="9">
    <location>
        <begin position="219"/>
        <end position="334"/>
    </location>
</feature>
<accession>A0ABZ1WGY1</accession>
<dbReference type="InterPro" id="IPR018392">
    <property type="entry name" value="LysM"/>
</dbReference>
<dbReference type="EMBL" id="CP108482">
    <property type="protein sequence ID" value="WUS59997.1"/>
    <property type="molecule type" value="Genomic_DNA"/>
</dbReference>
<dbReference type="Gene3D" id="3.90.1720.10">
    <property type="entry name" value="endopeptidase domain like (from Nostoc punctiforme)"/>
    <property type="match status" value="1"/>
</dbReference>
<dbReference type="InterPro" id="IPR038765">
    <property type="entry name" value="Papain-like_cys_pep_sf"/>
</dbReference>
<proteinExistence type="inferred from homology"/>
<dbReference type="Gene3D" id="3.10.350.10">
    <property type="entry name" value="LysM domain"/>
    <property type="match status" value="1"/>
</dbReference>
<keyword evidence="11" id="KW-1185">Reference proteome</keyword>
<keyword evidence="3" id="KW-0732">Signal</keyword>
<gene>
    <name evidence="10" type="ORF">OG469_33600</name>
</gene>
<protein>
    <submittedName>
        <fullName evidence="10">NlpC/P60 family protein</fullName>
    </submittedName>
</protein>
<name>A0ABZ1WGY1_9ACTN</name>
<evidence type="ECO:0000256" key="3">
    <source>
        <dbReference type="ARBA" id="ARBA00022729"/>
    </source>
</evidence>
<dbReference type="Proteomes" id="UP001432014">
    <property type="component" value="Chromosome"/>
</dbReference>
<dbReference type="Pfam" id="PF00877">
    <property type="entry name" value="NLPC_P60"/>
    <property type="match status" value="1"/>
</dbReference>
<dbReference type="SUPFAM" id="SSF54106">
    <property type="entry name" value="LysM domain"/>
    <property type="match status" value="1"/>
</dbReference>
<dbReference type="InterPro" id="IPR036779">
    <property type="entry name" value="LysM_dom_sf"/>
</dbReference>
<keyword evidence="2" id="KW-0645">Protease</keyword>
<evidence type="ECO:0000313" key="11">
    <source>
        <dbReference type="Proteomes" id="UP001432014"/>
    </source>
</evidence>
<dbReference type="SUPFAM" id="SSF54001">
    <property type="entry name" value="Cysteine proteinases"/>
    <property type="match status" value="1"/>
</dbReference>